<dbReference type="Proteomes" id="UP000236737">
    <property type="component" value="Unassembled WGS sequence"/>
</dbReference>
<dbReference type="AlphaFoldDB" id="A0A1H5UIL4"/>
<organism evidence="3 4">
    <name type="scientific">Flavobacterium urumqiense</name>
    <dbReference type="NCBI Taxonomy" id="935224"/>
    <lineage>
        <taxon>Bacteria</taxon>
        <taxon>Pseudomonadati</taxon>
        <taxon>Bacteroidota</taxon>
        <taxon>Flavobacteriia</taxon>
        <taxon>Flavobacteriales</taxon>
        <taxon>Flavobacteriaceae</taxon>
        <taxon>Flavobacterium</taxon>
    </lineage>
</organism>
<dbReference type="Gene3D" id="1.10.3410.10">
    <property type="entry name" value="putative deoxyguanosinetriphosphate triphosphohydrolase like domain"/>
    <property type="match status" value="1"/>
</dbReference>
<dbReference type="PANTHER" id="PTHR11373">
    <property type="entry name" value="DEOXYNUCLEOSIDE TRIPHOSPHATE TRIPHOSPHOHYDROLASE"/>
    <property type="match status" value="1"/>
</dbReference>
<dbReference type="EMBL" id="FNVP01000002">
    <property type="protein sequence ID" value="SEF74874.1"/>
    <property type="molecule type" value="Genomic_DNA"/>
</dbReference>
<evidence type="ECO:0000259" key="2">
    <source>
        <dbReference type="PROSITE" id="PS51831"/>
    </source>
</evidence>
<dbReference type="Gene3D" id="1.10.3210.10">
    <property type="entry name" value="Hypothetical protein af1432"/>
    <property type="match status" value="1"/>
</dbReference>
<dbReference type="Gene3D" id="1.10.3550.10">
    <property type="entry name" value="eoxyguanosinetriphosphate triphosphohydrolase domain-like"/>
    <property type="match status" value="1"/>
</dbReference>
<dbReference type="RefSeq" id="WP_103999106.1">
    <property type="nucleotide sequence ID" value="NZ_FNVP01000002.1"/>
</dbReference>
<dbReference type="InterPro" id="IPR006261">
    <property type="entry name" value="dGTPase"/>
</dbReference>
<dbReference type="PANTHER" id="PTHR11373:SF32">
    <property type="entry name" value="DEOXYGUANOSINETRIPHOSPHATE TRIPHOSPHOHYDROLASE"/>
    <property type="match status" value="1"/>
</dbReference>
<dbReference type="Pfam" id="PF01966">
    <property type="entry name" value="HD"/>
    <property type="match status" value="1"/>
</dbReference>
<keyword evidence="4" id="KW-1185">Reference proteome</keyword>
<evidence type="ECO:0000313" key="4">
    <source>
        <dbReference type="Proteomes" id="UP000236737"/>
    </source>
</evidence>
<proteinExistence type="predicted"/>
<name>A0A1H5UIL4_9FLAO</name>
<dbReference type="SMART" id="SM00471">
    <property type="entry name" value="HDc"/>
    <property type="match status" value="1"/>
</dbReference>
<dbReference type="InterPro" id="IPR003607">
    <property type="entry name" value="HD/PDEase_dom"/>
</dbReference>
<dbReference type="SUPFAM" id="SSF109604">
    <property type="entry name" value="HD-domain/PDEase-like"/>
    <property type="match status" value="1"/>
</dbReference>
<reference evidence="4" key="1">
    <citation type="submission" date="2016-10" db="EMBL/GenBank/DDBJ databases">
        <authorList>
            <person name="Varghese N."/>
            <person name="Submissions S."/>
        </authorList>
    </citation>
    <scope>NUCLEOTIDE SEQUENCE [LARGE SCALE GENOMIC DNA]</scope>
    <source>
        <strain evidence="4">CGMCC 1.9230</strain>
    </source>
</reference>
<sequence>MNWEQLLSLKRQGDKGKRLRVEQDDTRLGFEVDYDRIIFSAAFRSLQDKTQVIPLSKTDFVHTRLTHSLEVSVVGRSLGRLVGKKIIEKYPHLKEVHGYHMNDFGAIVAAASLAHDIGNPPFGHSGEKAIGEYFSIGNGQKYKNQLTAKEWQDLIDFEGNANGFSVLNSSRPGVEGGIRLSYATLGAFTKYPKESLPKKPTQNIADKKYGFFQTDKVFFQDVASEMGLIPNKSGENIGFERHPLAYLVEAADDICYTIIDFEDGINLGLVSEDFALEYLIKLVKDSIDTSKYKTLTTKEDRISYLRALAIGSLINDAVKVFIENETLILEGKFPFAIMDKSKYKAQMDDIIKISVNNIYQSREVIEKEIVGYQIIQTLLEKFLTAFNNKFDGNASNYDTLILKMLPEKHHLEKENLYSRLLHICHFISLLTDGNALLFYKTITAVKS</sequence>
<evidence type="ECO:0000256" key="1">
    <source>
        <dbReference type="ARBA" id="ARBA00022801"/>
    </source>
</evidence>
<dbReference type="NCBIfam" id="TIGR01353">
    <property type="entry name" value="dGTP_triPase"/>
    <property type="match status" value="1"/>
</dbReference>
<dbReference type="InterPro" id="IPR023293">
    <property type="entry name" value="dGTP_triP_hydro_central_sf"/>
</dbReference>
<evidence type="ECO:0000313" key="3">
    <source>
        <dbReference type="EMBL" id="SEF74874.1"/>
    </source>
</evidence>
<accession>A0A1H5UIL4</accession>
<dbReference type="GO" id="GO:0008832">
    <property type="term" value="F:dGTPase activity"/>
    <property type="evidence" value="ECO:0007669"/>
    <property type="project" value="TreeGrafter"/>
</dbReference>
<dbReference type="PROSITE" id="PS51831">
    <property type="entry name" value="HD"/>
    <property type="match status" value="1"/>
</dbReference>
<dbReference type="GO" id="GO:0006203">
    <property type="term" value="P:dGTP catabolic process"/>
    <property type="evidence" value="ECO:0007669"/>
    <property type="project" value="TreeGrafter"/>
</dbReference>
<keyword evidence="1" id="KW-0378">Hydrolase</keyword>
<feature type="domain" description="HD" evidence="2">
    <location>
        <begin position="64"/>
        <end position="257"/>
    </location>
</feature>
<dbReference type="InterPro" id="IPR006674">
    <property type="entry name" value="HD_domain"/>
</dbReference>
<dbReference type="InterPro" id="IPR050135">
    <property type="entry name" value="dGTPase-like"/>
</dbReference>
<protein>
    <submittedName>
        <fullName evidence="3">dGTPase</fullName>
    </submittedName>
</protein>
<dbReference type="InterPro" id="IPR027432">
    <property type="entry name" value="dGTP_triphosphohydrolase_C"/>
</dbReference>
<gene>
    <name evidence="3" type="ORF">SAMN04488130_102281</name>
</gene>
<dbReference type="OrthoDB" id="9803619at2"/>